<dbReference type="AlphaFoldDB" id="A0A078A0L6"/>
<evidence type="ECO:0000313" key="4">
    <source>
        <dbReference type="Proteomes" id="UP000039865"/>
    </source>
</evidence>
<dbReference type="InParanoid" id="A0A078A0L6"/>
<evidence type="ECO:0000313" key="3">
    <source>
        <dbReference type="EMBL" id="CDW75690.1"/>
    </source>
</evidence>
<evidence type="ECO:0000256" key="2">
    <source>
        <dbReference type="SAM" id="MobiDB-lite"/>
    </source>
</evidence>
<keyword evidence="1" id="KW-0175">Coiled coil</keyword>
<proteinExistence type="predicted"/>
<organism evidence="3 4">
    <name type="scientific">Stylonychia lemnae</name>
    <name type="common">Ciliate</name>
    <dbReference type="NCBI Taxonomy" id="5949"/>
    <lineage>
        <taxon>Eukaryota</taxon>
        <taxon>Sar</taxon>
        <taxon>Alveolata</taxon>
        <taxon>Ciliophora</taxon>
        <taxon>Intramacronucleata</taxon>
        <taxon>Spirotrichea</taxon>
        <taxon>Stichotrichia</taxon>
        <taxon>Sporadotrichida</taxon>
        <taxon>Oxytrichidae</taxon>
        <taxon>Stylonychinae</taxon>
        <taxon>Stylonychia</taxon>
    </lineage>
</organism>
<protein>
    <submittedName>
        <fullName evidence="3">Uncharacterized protein</fullName>
    </submittedName>
</protein>
<name>A0A078A0L6_STYLE</name>
<evidence type="ECO:0000256" key="1">
    <source>
        <dbReference type="SAM" id="Coils"/>
    </source>
</evidence>
<feature type="compositionally biased region" description="Basic and acidic residues" evidence="2">
    <location>
        <begin position="535"/>
        <end position="549"/>
    </location>
</feature>
<sequence>MSKFYPVASNMTGNETKLEQKNSTLAQLEKFILKQVYNSQTFISQQKHDIAREHLHKAEFTLLNIEQSKDPILKTISALNLKNKLLTVIYQNFGLLYKQSALTFEKLNQMSNQNVVENHHQQQQQLQQHLMNKPPLIPHKQSDTLEMLHDQSLGYYQDSLKVVQDYKVSGYGLSVQQEINTVSKIELECYLALAREYQSQDLQQEAVKYYELAQRCLQSQQSGDDTLNQYIHEQIKKLRVINFSPSKYGEGDHSLLMTSQDQVEKIIRSKRGVGPKQGSLSIQNRVIAASSMQQNIQSTDISTALDEGFKDLEGVDVAVTSFSQSMRHQRRKLKRDSVEQVSLNGTALQNNNNNITNGNNNHAEYFTQKRIKNIKLPSVNMSDPQSAYYKPSQGVSKFNFVMKRQSMTGLVSPEAAKNNIIFSPASNKRQVNSHNEKFVSQSEYYHSQPTDHKPQSSLHQRDQSVNSQDNNSNNTTNIYGSNNQQFFKKRNEKKDERLKYQKFTFNRGLSEATKIYSAKTSGNFLDKIISKRSKRNDNDNTEKGKDSQTRDNSQQQQLDIRDIPKPYKFQSNLISPQNQTSINFSQNFSNSPFSQNHQINAEFTMNGNTSYKRDGSPYTVNDTLQLIQKRRQTQLINLSKQVEINKTQHRKPQGVPLSLFNLKHNISEDIKEETQRTYLSSQMNSKMINVTEDHNQSNNLNVPKTQRSYISTEDGMQLEDRMNKIALTIDKLNSQLIRYQEDLRSRKQDPLIKQRTDTAHYSQLSCTVNDLQHTESQDAADLGGGTGINTLSKLEIDGDIDDLESVSIIQDFI</sequence>
<feature type="compositionally biased region" description="Basic and acidic residues" evidence="2">
    <location>
        <begin position="449"/>
        <end position="462"/>
    </location>
</feature>
<feature type="region of interest" description="Disordered" evidence="2">
    <location>
        <begin position="529"/>
        <end position="558"/>
    </location>
</feature>
<accession>A0A078A0L6</accession>
<dbReference type="Proteomes" id="UP000039865">
    <property type="component" value="Unassembled WGS sequence"/>
</dbReference>
<feature type="coiled-coil region" evidence="1">
    <location>
        <begin position="722"/>
        <end position="749"/>
    </location>
</feature>
<dbReference type="EMBL" id="CCKQ01004535">
    <property type="protein sequence ID" value="CDW75690.1"/>
    <property type="molecule type" value="Genomic_DNA"/>
</dbReference>
<feature type="compositionally biased region" description="Low complexity" evidence="2">
    <location>
        <begin position="463"/>
        <end position="484"/>
    </location>
</feature>
<keyword evidence="4" id="KW-1185">Reference proteome</keyword>
<reference evidence="3 4" key="1">
    <citation type="submission" date="2014-06" db="EMBL/GenBank/DDBJ databases">
        <authorList>
            <person name="Swart Estienne"/>
        </authorList>
    </citation>
    <scope>NUCLEOTIDE SEQUENCE [LARGE SCALE GENOMIC DNA]</scope>
    <source>
        <strain evidence="3 4">130c</strain>
    </source>
</reference>
<dbReference type="OrthoDB" id="1658288at2759"/>
<feature type="region of interest" description="Disordered" evidence="2">
    <location>
        <begin position="440"/>
        <end position="493"/>
    </location>
</feature>
<gene>
    <name evidence="3" type="primary">Contig1297.g1419</name>
    <name evidence="3" type="ORF">STYLEM_4683</name>
</gene>